<keyword evidence="2" id="KW-0067">ATP-binding</keyword>
<keyword evidence="3" id="KW-0234">DNA repair</keyword>
<dbReference type="GO" id="GO:0004386">
    <property type="term" value="F:helicase activity"/>
    <property type="evidence" value="ECO:0007669"/>
    <property type="project" value="UniProtKB-KW"/>
</dbReference>
<keyword evidence="2" id="KW-0547">Nucleotide-binding</keyword>
<dbReference type="Gene3D" id="3.90.320.10">
    <property type="match status" value="1"/>
</dbReference>
<dbReference type="PATRIC" id="fig|883066.3.peg.1579"/>
<name>K9EBC1_9ACTO</name>
<dbReference type="HOGENOM" id="CLU_049030_0_0_11"/>
<accession>K9EBC1</accession>
<keyword evidence="2" id="KW-0347">Helicase</keyword>
<feature type="domain" description="PD-(D/E)XK endonuclease-like" evidence="4">
    <location>
        <begin position="7"/>
        <end position="251"/>
    </location>
</feature>
<evidence type="ECO:0000313" key="5">
    <source>
        <dbReference type="EMBL" id="EKU94569.1"/>
    </source>
</evidence>
<dbReference type="GO" id="GO:0006281">
    <property type="term" value="P:DNA repair"/>
    <property type="evidence" value="ECO:0007669"/>
    <property type="project" value="UniProtKB-KW"/>
</dbReference>
<evidence type="ECO:0000256" key="3">
    <source>
        <dbReference type="ARBA" id="ARBA00023204"/>
    </source>
</evidence>
<evidence type="ECO:0000256" key="2">
    <source>
        <dbReference type="ARBA" id="ARBA00022806"/>
    </source>
</evidence>
<dbReference type="InterPro" id="IPR011335">
    <property type="entry name" value="Restrct_endonuc-II-like"/>
</dbReference>
<keyword evidence="1" id="KW-0227">DNA damage</keyword>
<sequence length="274" mass="30669">MSRNAALSPSRAKDFKQCPLLFRFRSVDRLPEQPSTAALRGTLVHSVLEHLYDVPAKQRTRDYAISRVDPEWAALLGKEPEKAELFASAEELADWLDSARKLVGNYFQMENPQFLQPSGREMFVNARLNSGLAIRGIIDRLDTAPNGATRVVDYKTGKSPHPRYQDGALYQMRFYALALVATGEAMPARTQLIYLRDGRTLTYDPVPADLARMEDDLNGTWEAIERRLDSGEFEPTTSRLCDWCYFKSICPAFGGSAPAISEEGIAQMRTAKAA</sequence>
<keyword evidence="2" id="KW-0378">Hydrolase</keyword>
<dbReference type="InterPro" id="IPR011604">
    <property type="entry name" value="PDDEXK-like_dom_sf"/>
</dbReference>
<evidence type="ECO:0000259" key="4">
    <source>
        <dbReference type="Pfam" id="PF12705"/>
    </source>
</evidence>
<dbReference type="SUPFAM" id="SSF52980">
    <property type="entry name" value="Restriction endonuclease-like"/>
    <property type="match status" value="1"/>
</dbReference>
<keyword evidence="6" id="KW-1185">Reference proteome</keyword>
<dbReference type="Pfam" id="PF12705">
    <property type="entry name" value="PDDEXK_1"/>
    <property type="match status" value="1"/>
</dbReference>
<comment type="caution">
    <text evidence="5">The sequence shown here is derived from an EMBL/GenBank/DDBJ whole genome shotgun (WGS) entry which is preliminary data.</text>
</comment>
<evidence type="ECO:0000313" key="6">
    <source>
        <dbReference type="Proteomes" id="UP000009888"/>
    </source>
</evidence>
<dbReference type="eggNOG" id="COG2887">
    <property type="taxonomic scope" value="Bacteria"/>
</dbReference>
<protein>
    <recommendedName>
        <fullName evidence="4">PD-(D/E)XK endonuclease-like domain-containing protein</fullName>
    </recommendedName>
</protein>
<proteinExistence type="predicted"/>
<reference evidence="5 6" key="1">
    <citation type="submission" date="2012-09" db="EMBL/GenBank/DDBJ databases">
        <title>The Genome Sequence of Actinobaculum massiliae ACS-171-V-COL2.</title>
        <authorList>
            <consortium name="The Broad Institute Genome Sequencing Platform"/>
            <person name="Earl A."/>
            <person name="Ward D."/>
            <person name="Feldgarden M."/>
            <person name="Gevers D."/>
            <person name="Saerens B."/>
            <person name="Vaneechoutte M."/>
            <person name="Walker B."/>
            <person name="Young S.K."/>
            <person name="Zeng Q."/>
            <person name="Gargeya S."/>
            <person name="Fitzgerald M."/>
            <person name="Haas B."/>
            <person name="Abouelleil A."/>
            <person name="Alvarado L."/>
            <person name="Arachchi H.M."/>
            <person name="Berlin A."/>
            <person name="Chapman S.B."/>
            <person name="Goldberg J."/>
            <person name="Griggs A."/>
            <person name="Gujja S."/>
            <person name="Hansen M."/>
            <person name="Howarth C."/>
            <person name="Imamovic A."/>
            <person name="Larimer J."/>
            <person name="McCowen C."/>
            <person name="Montmayeur A."/>
            <person name="Murphy C."/>
            <person name="Neiman D."/>
            <person name="Pearson M."/>
            <person name="Priest M."/>
            <person name="Roberts A."/>
            <person name="Saif S."/>
            <person name="Shea T."/>
            <person name="Sisk P."/>
            <person name="Sykes S."/>
            <person name="Wortman J."/>
            <person name="Nusbaum C."/>
            <person name="Birren B."/>
        </authorList>
    </citation>
    <scope>NUCLEOTIDE SEQUENCE [LARGE SCALE GENOMIC DNA]</scope>
    <source>
        <strain evidence="6">ACS-171-V-Col2</strain>
    </source>
</reference>
<dbReference type="InterPro" id="IPR038726">
    <property type="entry name" value="PDDEXK_AddAB-type"/>
</dbReference>
<dbReference type="RefSeq" id="WP_007001721.1">
    <property type="nucleotide sequence ID" value="NZ_JH992956.1"/>
</dbReference>
<dbReference type="STRING" id="202789.GCA_001457435_00589"/>
<dbReference type="Proteomes" id="UP000009888">
    <property type="component" value="Unassembled WGS sequence"/>
</dbReference>
<dbReference type="EMBL" id="AGWL01000008">
    <property type="protein sequence ID" value="EKU94569.1"/>
    <property type="molecule type" value="Genomic_DNA"/>
</dbReference>
<gene>
    <name evidence="5" type="ORF">HMPREF9233_01516</name>
</gene>
<dbReference type="AlphaFoldDB" id="K9EBC1"/>
<organism evidence="5 6">
    <name type="scientific">Actinobaculum massiliense ACS-171-V-Col2</name>
    <dbReference type="NCBI Taxonomy" id="883066"/>
    <lineage>
        <taxon>Bacteria</taxon>
        <taxon>Bacillati</taxon>
        <taxon>Actinomycetota</taxon>
        <taxon>Actinomycetes</taxon>
        <taxon>Actinomycetales</taxon>
        <taxon>Actinomycetaceae</taxon>
        <taxon>Actinobaculum</taxon>
    </lineage>
</organism>
<evidence type="ECO:0000256" key="1">
    <source>
        <dbReference type="ARBA" id="ARBA00022763"/>
    </source>
</evidence>